<gene>
    <name evidence="2" type="ORF">GFSPODELE1_LOCUS10054</name>
</gene>
<evidence type="ECO:0000313" key="3">
    <source>
        <dbReference type="Proteomes" id="UP001497453"/>
    </source>
</evidence>
<reference evidence="3" key="1">
    <citation type="submission" date="2024-04" db="EMBL/GenBank/DDBJ databases">
        <authorList>
            <person name="Shaw F."/>
            <person name="Minotto A."/>
        </authorList>
    </citation>
    <scope>NUCLEOTIDE SEQUENCE [LARGE SCALE GENOMIC DNA]</scope>
</reference>
<name>A0ABP1E8A7_9APHY</name>
<feature type="region of interest" description="Disordered" evidence="1">
    <location>
        <begin position="1"/>
        <end position="95"/>
    </location>
</feature>
<dbReference type="InterPro" id="IPR011990">
    <property type="entry name" value="TPR-like_helical_dom_sf"/>
</dbReference>
<feature type="compositionally biased region" description="Acidic residues" evidence="1">
    <location>
        <begin position="64"/>
        <end position="82"/>
    </location>
</feature>
<evidence type="ECO:0000256" key="1">
    <source>
        <dbReference type="SAM" id="MobiDB-lite"/>
    </source>
</evidence>
<dbReference type="EMBL" id="OZ037951">
    <property type="protein sequence ID" value="CAL1715089.1"/>
    <property type="molecule type" value="Genomic_DNA"/>
</dbReference>
<evidence type="ECO:0000313" key="2">
    <source>
        <dbReference type="EMBL" id="CAL1715089.1"/>
    </source>
</evidence>
<dbReference type="Gene3D" id="1.25.40.10">
    <property type="entry name" value="Tetratricopeptide repeat domain"/>
    <property type="match status" value="1"/>
</dbReference>
<dbReference type="SUPFAM" id="SSF48452">
    <property type="entry name" value="TPR-like"/>
    <property type="match status" value="1"/>
</dbReference>
<proteinExistence type="predicted"/>
<evidence type="ECO:0008006" key="4">
    <source>
        <dbReference type="Google" id="ProtNLM"/>
    </source>
</evidence>
<feature type="compositionally biased region" description="Acidic residues" evidence="1">
    <location>
        <begin position="24"/>
        <end position="34"/>
    </location>
</feature>
<dbReference type="PANTHER" id="PTHR21581">
    <property type="entry name" value="D-ALANYL-D-ALANINE CARBOXYPEPTIDASE"/>
    <property type="match status" value="1"/>
</dbReference>
<accession>A0ABP1E8A7</accession>
<keyword evidence="3" id="KW-1185">Reference proteome</keyword>
<feature type="compositionally biased region" description="Pro residues" evidence="1">
    <location>
        <begin position="116"/>
        <end position="126"/>
    </location>
</feature>
<feature type="region of interest" description="Disordered" evidence="1">
    <location>
        <begin position="109"/>
        <end position="153"/>
    </location>
</feature>
<dbReference type="Proteomes" id="UP001497453">
    <property type="component" value="Chromosome 8"/>
</dbReference>
<sequence length="595" mass="65324">MSEPTTSLHGEFLDETNDARSEPSDGDVPDELADGESTAIAEGSMMEGNPGLSLTETDVPDPFLVDDPDEPISDSEDEDEEPVPPSEYDVTPADEIALAQSTIFSPPTAAFLLNKPTPPTPNPSSPKPFTSPSAPLARKDEDSSSSSEEDDSPLDLYLPKLVLPTMFHPLPNTDPLSTLLNKYIPPEKRPYRDLSGDNPQRHDFHTLVLTLWTLQMTNNWRAIAKMARDRIVASDPSEVSVILNLWYIRLASLARLRLFSQTTAECNNLFNALQSTTLSPSASNTQIPGSRSAPPTPAAAGFQTQTQAYADNMYDYIRTHLLPFELLVLKARTKYWAGDHMGYLDELRALLGWCKSMSRRACTGSISRSFGSVKPGKPKSKAKRDEQAVSMWKERGARLILIMASQLIEIKDYTAAVHLLNSLASSSHPVPHLEAIILRTHLQSGLVPLAEGHLHSILSADSTLSPDELKLTCESLAKSAEGQWEEVETQLRTFVDKEKLKGSANVDKSYFVAVNNLSVAMLSQGKLKEAIQVLEDALHQSPSTIVTAEPFLFNLSTLYELRSNTAADKKRDLLIEVGKWAGDGVRTSCLKMPAT</sequence>
<dbReference type="PANTHER" id="PTHR21581:SF6">
    <property type="entry name" value="TRAFFICKING PROTEIN PARTICLE COMPLEX SUBUNIT 12"/>
    <property type="match status" value="1"/>
</dbReference>
<organism evidence="2 3">
    <name type="scientific">Somion occarium</name>
    <dbReference type="NCBI Taxonomy" id="3059160"/>
    <lineage>
        <taxon>Eukaryota</taxon>
        <taxon>Fungi</taxon>
        <taxon>Dikarya</taxon>
        <taxon>Basidiomycota</taxon>
        <taxon>Agaricomycotina</taxon>
        <taxon>Agaricomycetes</taxon>
        <taxon>Polyporales</taxon>
        <taxon>Cerrenaceae</taxon>
        <taxon>Somion</taxon>
    </lineage>
</organism>
<protein>
    <recommendedName>
        <fullName evidence="4">Trafficking protein particle complex subunit 12</fullName>
    </recommendedName>
</protein>